<feature type="signal peptide" evidence="3">
    <location>
        <begin position="1"/>
        <end position="26"/>
    </location>
</feature>
<comment type="caution">
    <text evidence="4">The sequence shown here is derived from an EMBL/GenBank/DDBJ whole genome shotgun (WGS) entry which is preliminary data.</text>
</comment>
<keyword evidence="2" id="KW-0472">Membrane</keyword>
<feature type="transmembrane region" description="Helical" evidence="2">
    <location>
        <begin position="225"/>
        <end position="252"/>
    </location>
</feature>
<dbReference type="GO" id="GO:0016020">
    <property type="term" value="C:membrane"/>
    <property type="evidence" value="ECO:0007669"/>
    <property type="project" value="TreeGrafter"/>
</dbReference>
<evidence type="ECO:0000256" key="1">
    <source>
        <dbReference type="SAM" id="MobiDB-lite"/>
    </source>
</evidence>
<dbReference type="Proteomes" id="UP001153555">
    <property type="component" value="Unassembled WGS sequence"/>
</dbReference>
<evidence type="ECO:0000256" key="3">
    <source>
        <dbReference type="SAM" id="SignalP"/>
    </source>
</evidence>
<organism evidence="4 5">
    <name type="scientific">Striga hermonthica</name>
    <name type="common">Purple witchweed</name>
    <name type="synonym">Buchnera hermonthica</name>
    <dbReference type="NCBI Taxonomy" id="68872"/>
    <lineage>
        <taxon>Eukaryota</taxon>
        <taxon>Viridiplantae</taxon>
        <taxon>Streptophyta</taxon>
        <taxon>Embryophyta</taxon>
        <taxon>Tracheophyta</taxon>
        <taxon>Spermatophyta</taxon>
        <taxon>Magnoliopsida</taxon>
        <taxon>eudicotyledons</taxon>
        <taxon>Gunneridae</taxon>
        <taxon>Pentapetalae</taxon>
        <taxon>asterids</taxon>
        <taxon>lamiids</taxon>
        <taxon>Lamiales</taxon>
        <taxon>Orobanchaceae</taxon>
        <taxon>Buchnereae</taxon>
        <taxon>Striga</taxon>
    </lineage>
</organism>
<reference evidence="4" key="1">
    <citation type="submission" date="2019-12" db="EMBL/GenBank/DDBJ databases">
        <authorList>
            <person name="Scholes J."/>
        </authorList>
    </citation>
    <scope>NUCLEOTIDE SEQUENCE</scope>
</reference>
<dbReference type="PANTHER" id="PTHR33512:SF4">
    <property type="entry name" value="PROTEIN, PUTATIVE (DUF1191)-RELATED"/>
    <property type="match status" value="1"/>
</dbReference>
<protein>
    <submittedName>
        <fullName evidence="4">Uncharacterized protein</fullName>
    </submittedName>
</protein>
<dbReference type="InterPro" id="IPR010605">
    <property type="entry name" value="DUF1191"/>
</dbReference>
<keyword evidence="2" id="KW-0812">Transmembrane</keyword>
<dbReference type="OrthoDB" id="768690at2759"/>
<proteinExistence type="predicted"/>
<evidence type="ECO:0000256" key="2">
    <source>
        <dbReference type="SAM" id="Phobius"/>
    </source>
</evidence>
<feature type="compositionally biased region" description="Polar residues" evidence="1">
    <location>
        <begin position="286"/>
        <end position="296"/>
    </location>
</feature>
<keyword evidence="5" id="KW-1185">Reference proteome</keyword>
<gene>
    <name evidence="4" type="ORF">SHERM_12935</name>
</gene>
<keyword evidence="3" id="KW-0732">Signal</keyword>
<accession>A0A9N7MNR4</accession>
<evidence type="ECO:0000313" key="5">
    <source>
        <dbReference type="Proteomes" id="UP001153555"/>
    </source>
</evidence>
<feature type="region of interest" description="Disordered" evidence="1">
    <location>
        <begin position="285"/>
        <end position="307"/>
    </location>
</feature>
<feature type="chain" id="PRO_5040396453" evidence="3">
    <location>
        <begin position="27"/>
        <end position="307"/>
    </location>
</feature>
<dbReference type="Pfam" id="PF06697">
    <property type="entry name" value="DUF1191"/>
    <property type="match status" value="1"/>
</dbReference>
<sequence length="307" mass="34205">MGTKISNFHTIHLFLLFLQLSCPIECLDPNFDQSLDATFHEQAFKSMINHHRLTGALYNTTLPKDLSGMKVSVVRLRTRTMYKRGATFSHFTIPPRTRPVAWVKRVLIVYHDLGNWSSSYYNISGYAFISPVMGFLVYDASNFSGGGNLSAVGLNNTWGEPVRVEFENMTSVVNQTRFCAFFGVSGKMALTRMSSHEDVCYGKDEGHFSVVVPIERQEEKRDGPFWVMGLVAGLIGLVAVGLAGTVAVGTFVRNRNRAVAKEADDQGECLQTNWIGDSKMARAKATRTQPVLESTTPPSPRMSWYAK</sequence>
<evidence type="ECO:0000313" key="4">
    <source>
        <dbReference type="EMBL" id="CAA0812119.1"/>
    </source>
</evidence>
<name>A0A9N7MNR4_STRHE</name>
<dbReference type="EMBL" id="CACSLK010009714">
    <property type="protein sequence ID" value="CAA0812119.1"/>
    <property type="molecule type" value="Genomic_DNA"/>
</dbReference>
<dbReference type="AlphaFoldDB" id="A0A9N7MNR4"/>
<keyword evidence="2" id="KW-1133">Transmembrane helix</keyword>
<dbReference type="PANTHER" id="PTHR33512">
    <property type="entry name" value="PROTEIN, PUTATIVE (DUF1191)-RELATED"/>
    <property type="match status" value="1"/>
</dbReference>